<dbReference type="AlphaFoldDB" id="A0A974NPK6"/>
<accession>A0A974NPK6</accession>
<evidence type="ECO:0000256" key="12">
    <source>
        <dbReference type="ARBA" id="ARBA00025337"/>
    </source>
</evidence>
<dbReference type="Pfam" id="PF00448">
    <property type="entry name" value="SRP54"/>
    <property type="match status" value="1"/>
</dbReference>
<dbReference type="KEGG" id="ppsr:I6J18_06515"/>
<dbReference type="GO" id="GO:0005525">
    <property type="term" value="F:GTP binding"/>
    <property type="evidence" value="ECO:0007669"/>
    <property type="project" value="UniProtKB-UniRule"/>
</dbReference>
<comment type="similarity">
    <text evidence="2">Belongs to the GTP-binding SRP family.</text>
</comment>
<evidence type="ECO:0000256" key="10">
    <source>
        <dbReference type="ARBA" id="ARBA00023136"/>
    </source>
</evidence>
<dbReference type="InterPro" id="IPR003593">
    <property type="entry name" value="AAA+_ATPase"/>
</dbReference>
<keyword evidence="16" id="KW-0966">Cell projection</keyword>
<feature type="domain" description="AAA+ ATPase" evidence="14">
    <location>
        <begin position="187"/>
        <end position="352"/>
    </location>
</feature>
<proteinExistence type="inferred from homology"/>
<evidence type="ECO:0000313" key="16">
    <source>
        <dbReference type="EMBL" id="QQT01514.1"/>
    </source>
</evidence>
<dbReference type="GO" id="GO:0005886">
    <property type="term" value="C:plasma membrane"/>
    <property type="evidence" value="ECO:0007669"/>
    <property type="project" value="UniProtKB-SubCell"/>
</dbReference>
<evidence type="ECO:0000256" key="13">
    <source>
        <dbReference type="NCBIfam" id="TIGR03499"/>
    </source>
</evidence>
<dbReference type="InterPro" id="IPR047040">
    <property type="entry name" value="FlhF__GTPase_dom"/>
</dbReference>
<keyword evidence="10" id="KW-0472">Membrane</keyword>
<evidence type="ECO:0000256" key="2">
    <source>
        <dbReference type="ARBA" id="ARBA00008531"/>
    </source>
</evidence>
<dbReference type="FunFam" id="3.40.50.300:FF:000695">
    <property type="entry name" value="Flagellar biosynthesis regulator FlhF"/>
    <property type="match status" value="1"/>
</dbReference>
<feature type="domain" description="SRP54-type proteins GTP-binding" evidence="15">
    <location>
        <begin position="188"/>
        <end position="379"/>
    </location>
</feature>
<keyword evidence="11" id="KW-1006">Bacterial flagellum protein export</keyword>
<evidence type="ECO:0000256" key="4">
    <source>
        <dbReference type="ARBA" id="ARBA00022448"/>
    </source>
</evidence>
<keyword evidence="5" id="KW-1003">Cell membrane</keyword>
<keyword evidence="17" id="KW-1185">Reference proteome</keyword>
<dbReference type="NCBIfam" id="TIGR03499">
    <property type="entry name" value="FlhF"/>
    <property type="match status" value="1"/>
</dbReference>
<evidence type="ECO:0000256" key="8">
    <source>
        <dbReference type="ARBA" id="ARBA00022927"/>
    </source>
</evidence>
<comment type="subcellular location">
    <subcellularLocation>
        <location evidence="1">Cell membrane</location>
        <topology evidence="1">Peripheral membrane protein</topology>
        <orientation evidence="1">Cytoplasmic side</orientation>
    </subcellularLocation>
</comment>
<keyword evidence="8" id="KW-0653">Protein transport</keyword>
<dbReference type="GO" id="GO:0044781">
    <property type="term" value="P:bacterial-type flagellum organization"/>
    <property type="evidence" value="ECO:0007669"/>
    <property type="project" value="UniProtKB-UniRule"/>
</dbReference>
<dbReference type="Gene3D" id="3.40.50.300">
    <property type="entry name" value="P-loop containing nucleotide triphosphate hydrolases"/>
    <property type="match status" value="1"/>
</dbReference>
<dbReference type="Proteomes" id="UP000595254">
    <property type="component" value="Chromosome"/>
</dbReference>
<evidence type="ECO:0000259" key="15">
    <source>
        <dbReference type="SMART" id="SM00962"/>
    </source>
</evidence>
<dbReference type="RefSeq" id="WP_040374533.1">
    <property type="nucleotide sequence ID" value="NZ_CP068053.1"/>
</dbReference>
<dbReference type="Gene3D" id="1.20.120.1380">
    <property type="entry name" value="Flagellar FlhF biosynthesis protein, N domain"/>
    <property type="match status" value="1"/>
</dbReference>
<dbReference type="GO" id="GO:0003924">
    <property type="term" value="F:GTPase activity"/>
    <property type="evidence" value="ECO:0007669"/>
    <property type="project" value="UniProtKB-UniRule"/>
</dbReference>
<evidence type="ECO:0000256" key="5">
    <source>
        <dbReference type="ARBA" id="ARBA00022475"/>
    </source>
</evidence>
<dbReference type="GO" id="GO:0006614">
    <property type="term" value="P:SRP-dependent cotranslational protein targeting to membrane"/>
    <property type="evidence" value="ECO:0007669"/>
    <property type="project" value="UniProtKB-UniRule"/>
</dbReference>
<comment type="function">
    <text evidence="12">Necessary for flagellar biosynthesis. May be involved in translocation of the flagellum.</text>
</comment>
<organism evidence="16 17">
    <name type="scientific">Peribacillus psychrosaccharolyticus</name>
    <name type="common">Bacillus psychrosaccharolyticus</name>
    <dbReference type="NCBI Taxonomy" id="1407"/>
    <lineage>
        <taxon>Bacteria</taxon>
        <taxon>Bacillati</taxon>
        <taxon>Bacillota</taxon>
        <taxon>Bacilli</taxon>
        <taxon>Bacillales</taxon>
        <taxon>Bacillaceae</taxon>
        <taxon>Peribacillus</taxon>
    </lineage>
</organism>
<dbReference type="InterPro" id="IPR020006">
    <property type="entry name" value="FlhF"/>
</dbReference>
<dbReference type="InterPro" id="IPR000897">
    <property type="entry name" value="SRP54_GTPase_dom"/>
</dbReference>
<gene>
    <name evidence="16" type="primary">flhF</name>
    <name evidence="16" type="ORF">I6J18_06515</name>
</gene>
<keyword evidence="7" id="KW-1005">Bacterial flagellum biogenesis</keyword>
<keyword evidence="9" id="KW-0342">GTP-binding</keyword>
<name>A0A974NPK6_PERPY</name>
<evidence type="ECO:0000256" key="6">
    <source>
        <dbReference type="ARBA" id="ARBA00022741"/>
    </source>
</evidence>
<dbReference type="SMART" id="SM00382">
    <property type="entry name" value="AAA"/>
    <property type="match status" value="1"/>
</dbReference>
<evidence type="ECO:0000256" key="3">
    <source>
        <dbReference type="ARBA" id="ARBA00014919"/>
    </source>
</evidence>
<evidence type="ECO:0000313" key="17">
    <source>
        <dbReference type="Proteomes" id="UP000595254"/>
    </source>
</evidence>
<reference evidence="16 17" key="1">
    <citation type="submission" date="2021-01" db="EMBL/GenBank/DDBJ databases">
        <title>FDA dAtabase for Regulatory Grade micrObial Sequences (FDA-ARGOS): Supporting development and validation of Infectious Disease Dx tests.</title>
        <authorList>
            <person name="Nelson B."/>
            <person name="Plummer A."/>
            <person name="Tallon L."/>
            <person name="Sadzewicz L."/>
            <person name="Zhao X."/>
            <person name="Boylan J."/>
            <person name="Ott S."/>
            <person name="Bowen H."/>
            <person name="Vavikolanu K."/>
            <person name="Mehta A."/>
            <person name="Aluvathingal J."/>
            <person name="Nadendla S."/>
            <person name="Myers T."/>
            <person name="Yan Y."/>
            <person name="Sichtig H."/>
        </authorList>
    </citation>
    <scope>NUCLEOTIDE SEQUENCE [LARGE SCALE GENOMIC DNA]</scope>
    <source>
        <strain evidence="16 17">FDAARGOS_1161</strain>
    </source>
</reference>
<keyword evidence="16" id="KW-0282">Flagellum</keyword>
<evidence type="ECO:0000256" key="7">
    <source>
        <dbReference type="ARBA" id="ARBA00022795"/>
    </source>
</evidence>
<evidence type="ECO:0000256" key="9">
    <source>
        <dbReference type="ARBA" id="ARBA00023134"/>
    </source>
</evidence>
<dbReference type="PANTHER" id="PTHR43134">
    <property type="entry name" value="SIGNAL RECOGNITION PARTICLE RECEPTOR SUBUNIT ALPHA"/>
    <property type="match status" value="1"/>
</dbReference>
<dbReference type="SUPFAM" id="SSF52540">
    <property type="entry name" value="P-loop containing nucleoside triphosphate hydrolases"/>
    <property type="match status" value="1"/>
</dbReference>
<sequence>MKVKKYVASSMSEAMKKIREELGSDAVILSSKPVFSHGFIGFFKKRSIEVIAGIEPPSKKPIQKQKQKKLPDKPADAHLASSIKIEKQLKSSDSAQVELVKEIADIKNMMKGLGKTNTFYPLPLQPVSKILIEQEVDPFLHEELLEKLVNKWHENHGTSDAGTVCGWLNAELVAKLSGIPNWGVTFQKKFINFVGPTGVGKTTTLAKAAADSILIHNKKVAFITTDTYRIAAIEQLKKYAEILNVPVEVAYNLEDFKRAAERFAEYDLIFIDTAGRNFRNREYVKDLSRVIDFTTEMETYLVLSLTSKEKDMTDIYQQFSLIEIKQVIFTKADETSTYGTMLNFINQHQLGVAYLTYGQDVPNDIEQASPELIVKTILGEKRYA</sequence>
<evidence type="ECO:0000256" key="1">
    <source>
        <dbReference type="ARBA" id="ARBA00004413"/>
    </source>
</evidence>
<evidence type="ECO:0000256" key="11">
    <source>
        <dbReference type="ARBA" id="ARBA00023225"/>
    </source>
</evidence>
<keyword evidence="6" id="KW-0547">Nucleotide-binding</keyword>
<dbReference type="SMART" id="SM00962">
    <property type="entry name" value="SRP54"/>
    <property type="match status" value="1"/>
</dbReference>
<evidence type="ECO:0000259" key="14">
    <source>
        <dbReference type="SMART" id="SM00382"/>
    </source>
</evidence>
<dbReference type="EMBL" id="CP068053">
    <property type="protein sequence ID" value="QQT01514.1"/>
    <property type="molecule type" value="Genomic_DNA"/>
</dbReference>
<dbReference type="GO" id="GO:0005047">
    <property type="term" value="F:signal recognition particle binding"/>
    <property type="evidence" value="ECO:0007669"/>
    <property type="project" value="TreeGrafter"/>
</dbReference>
<keyword evidence="16" id="KW-0969">Cilium</keyword>
<dbReference type="PANTHER" id="PTHR43134:SF3">
    <property type="entry name" value="FLAGELLAR BIOSYNTHESIS PROTEIN FLHF"/>
    <property type="match status" value="1"/>
</dbReference>
<dbReference type="InterPro" id="IPR027417">
    <property type="entry name" value="P-loop_NTPase"/>
</dbReference>
<keyword evidence="4" id="KW-0813">Transport</keyword>
<protein>
    <recommendedName>
        <fullName evidence="3 13">Flagellar biosynthesis protein FlhF</fullName>
    </recommendedName>
</protein>
<dbReference type="CDD" id="cd17873">
    <property type="entry name" value="FlhF"/>
    <property type="match status" value="1"/>
</dbReference>
<dbReference type="GO" id="GO:0015031">
    <property type="term" value="P:protein transport"/>
    <property type="evidence" value="ECO:0007669"/>
    <property type="project" value="UniProtKB-KW"/>
</dbReference>